<dbReference type="RefSeq" id="WP_238198232.1">
    <property type="nucleotide sequence ID" value="NZ_BPQZ01000023.1"/>
</dbReference>
<protein>
    <submittedName>
        <fullName evidence="3">Carboxylesterase</fullName>
    </submittedName>
</protein>
<dbReference type="Gene3D" id="3.40.50.1820">
    <property type="entry name" value="alpha/beta hydrolase"/>
    <property type="match status" value="1"/>
</dbReference>
<dbReference type="InterPro" id="IPR049492">
    <property type="entry name" value="BD-FAE-like_dom"/>
</dbReference>
<keyword evidence="4" id="KW-1185">Reference proteome</keyword>
<organism evidence="3 4">
    <name type="scientific">Methylobacterium tardum</name>
    <dbReference type="NCBI Taxonomy" id="374432"/>
    <lineage>
        <taxon>Bacteria</taxon>
        <taxon>Pseudomonadati</taxon>
        <taxon>Pseudomonadota</taxon>
        <taxon>Alphaproteobacteria</taxon>
        <taxon>Hyphomicrobiales</taxon>
        <taxon>Methylobacteriaceae</taxon>
        <taxon>Methylobacterium</taxon>
    </lineage>
</organism>
<name>A0AA37TIS7_9HYPH</name>
<evidence type="ECO:0000313" key="3">
    <source>
        <dbReference type="EMBL" id="GLS70757.1"/>
    </source>
</evidence>
<evidence type="ECO:0000313" key="4">
    <source>
        <dbReference type="Proteomes" id="UP001157440"/>
    </source>
</evidence>
<keyword evidence="1" id="KW-0378">Hydrolase</keyword>
<dbReference type="InterPro" id="IPR029058">
    <property type="entry name" value="AB_hydrolase_fold"/>
</dbReference>
<dbReference type="Pfam" id="PF20434">
    <property type="entry name" value="BD-FAE"/>
    <property type="match status" value="1"/>
</dbReference>
<accession>A0AA37TIS7</accession>
<dbReference type="InterPro" id="IPR050300">
    <property type="entry name" value="GDXG_lipolytic_enzyme"/>
</dbReference>
<evidence type="ECO:0000256" key="1">
    <source>
        <dbReference type="ARBA" id="ARBA00022801"/>
    </source>
</evidence>
<proteinExistence type="predicted"/>
<evidence type="ECO:0000259" key="2">
    <source>
        <dbReference type="Pfam" id="PF20434"/>
    </source>
</evidence>
<feature type="domain" description="BD-FAE-like" evidence="2">
    <location>
        <begin position="42"/>
        <end position="225"/>
    </location>
</feature>
<dbReference type="Proteomes" id="UP001157440">
    <property type="component" value="Unassembled WGS sequence"/>
</dbReference>
<gene>
    <name evidence="3" type="ORF">GCM10007890_27700</name>
</gene>
<sequence>MLSLVSETAVSLTLLILNLLAPLEVQVDKGRAYAAGESHQADIYRPSGPGPHPVVVFLYGGGWRSGSKEDVAYVGAAFARRGFVTVIPEYRHVPAASLPDILNDNAAAVAWTLAHAAEFAGDPHRVVIVGHSSGAWAAAMLGLDAAWLERAGTSPEALAGIVGLSGPYAVAALTDPQDRQVFAGSDQALQPIKHAAGPHPAMLLLTGAADRDVKPSGTVALAEKLQRSAGTQQVRIYPGLGHGDMVEALSVPFSLHASVAKDICRFVDAARAGH</sequence>
<reference evidence="4" key="1">
    <citation type="journal article" date="2019" name="Int. J. Syst. Evol. Microbiol.">
        <title>The Global Catalogue of Microorganisms (GCM) 10K type strain sequencing project: providing services to taxonomists for standard genome sequencing and annotation.</title>
        <authorList>
            <consortium name="The Broad Institute Genomics Platform"/>
            <consortium name="The Broad Institute Genome Sequencing Center for Infectious Disease"/>
            <person name="Wu L."/>
            <person name="Ma J."/>
        </authorList>
    </citation>
    <scope>NUCLEOTIDE SEQUENCE [LARGE SCALE GENOMIC DNA]</scope>
    <source>
        <strain evidence="4">NBRC 103632</strain>
    </source>
</reference>
<dbReference type="AlphaFoldDB" id="A0AA37TIS7"/>
<dbReference type="SUPFAM" id="SSF53474">
    <property type="entry name" value="alpha/beta-Hydrolases"/>
    <property type="match status" value="1"/>
</dbReference>
<dbReference type="GO" id="GO:0016787">
    <property type="term" value="F:hydrolase activity"/>
    <property type="evidence" value="ECO:0007669"/>
    <property type="project" value="UniProtKB-KW"/>
</dbReference>
<dbReference type="EMBL" id="BSPL01000017">
    <property type="protein sequence ID" value="GLS70757.1"/>
    <property type="molecule type" value="Genomic_DNA"/>
</dbReference>
<dbReference type="PANTHER" id="PTHR48081">
    <property type="entry name" value="AB HYDROLASE SUPERFAMILY PROTEIN C4A8.06C"/>
    <property type="match status" value="1"/>
</dbReference>
<comment type="caution">
    <text evidence="3">The sequence shown here is derived from an EMBL/GenBank/DDBJ whole genome shotgun (WGS) entry which is preliminary data.</text>
</comment>
<dbReference type="PANTHER" id="PTHR48081:SF9">
    <property type="entry name" value="CARBOXYLESTERASE"/>
    <property type="match status" value="1"/>
</dbReference>